<gene>
    <name evidence="9" type="primary">LOC106474042</name>
</gene>
<keyword evidence="2" id="KW-0963">Cytoplasm</keyword>
<name>A0ABM1BWT2_LIMPO</name>
<evidence type="ECO:0000256" key="3">
    <source>
        <dbReference type="ARBA" id="ARBA00022701"/>
    </source>
</evidence>
<keyword evidence="3" id="KW-0493">Microtubule</keyword>
<organism evidence="8 9">
    <name type="scientific">Limulus polyphemus</name>
    <name type="common">Atlantic horseshoe crab</name>
    <dbReference type="NCBI Taxonomy" id="6850"/>
    <lineage>
        <taxon>Eukaryota</taxon>
        <taxon>Metazoa</taxon>
        <taxon>Ecdysozoa</taxon>
        <taxon>Arthropoda</taxon>
        <taxon>Chelicerata</taxon>
        <taxon>Merostomata</taxon>
        <taxon>Xiphosura</taxon>
        <taxon>Limulidae</taxon>
        <taxon>Limulus</taxon>
    </lineage>
</organism>
<keyword evidence="8" id="KW-1185">Reference proteome</keyword>
<keyword evidence="4 6" id="KW-0175">Coiled coil</keyword>
<evidence type="ECO:0000256" key="6">
    <source>
        <dbReference type="SAM" id="Coils"/>
    </source>
</evidence>
<evidence type="ECO:0000313" key="9">
    <source>
        <dbReference type="RefSeq" id="XP_013790180.1"/>
    </source>
</evidence>
<evidence type="ECO:0000313" key="8">
    <source>
        <dbReference type="Proteomes" id="UP000694941"/>
    </source>
</evidence>
<dbReference type="Pfam" id="PF16641">
    <property type="entry name" value="CLIP1_ZNF"/>
    <property type="match status" value="2"/>
</dbReference>
<protein>
    <submittedName>
        <fullName evidence="9">CAP-Gly domain-containing linker protein 1-like</fullName>
    </submittedName>
</protein>
<accession>A0ABM1BWT2</accession>
<evidence type="ECO:0000256" key="2">
    <source>
        <dbReference type="ARBA" id="ARBA00022490"/>
    </source>
</evidence>
<sequence>MVFPSPQLVVLREQDSQLQNSKILLQNVEREKKQLEKKVMEIQMTLANSQSNDKVEGSESKKIQEDKEALEVQIEFLNSVIVDVQRKNDELKSKLKILETGEIQDDGDLNLNGIKAVIPPRLFCDICDIFDLHDTEDCPQQVMEEVSHSQHHGERHQERPYCENCEVFGHWQRECD</sequence>
<feature type="non-terminal residue" evidence="9">
    <location>
        <position position="176"/>
    </location>
</feature>
<dbReference type="GeneID" id="106474042"/>
<comment type="subcellular location">
    <subcellularLocation>
        <location evidence="1">Cytoplasm</location>
        <location evidence="1">Cytoskeleton</location>
    </subcellularLocation>
</comment>
<proteinExistence type="predicted"/>
<evidence type="ECO:0000259" key="7">
    <source>
        <dbReference type="Pfam" id="PF16641"/>
    </source>
</evidence>
<reference evidence="9" key="1">
    <citation type="submission" date="2025-08" db="UniProtKB">
        <authorList>
            <consortium name="RefSeq"/>
        </authorList>
    </citation>
    <scope>IDENTIFICATION</scope>
    <source>
        <tissue evidence="9">Muscle</tissue>
    </source>
</reference>
<feature type="domain" description="CLIP1 zinc knuckle" evidence="7">
    <location>
        <begin position="121"/>
        <end position="138"/>
    </location>
</feature>
<evidence type="ECO:0000256" key="1">
    <source>
        <dbReference type="ARBA" id="ARBA00004245"/>
    </source>
</evidence>
<dbReference type="InterPro" id="IPR032108">
    <property type="entry name" value="CLIP1_ZNF"/>
</dbReference>
<keyword evidence="5" id="KW-0206">Cytoskeleton</keyword>
<feature type="coiled-coil region" evidence="6">
    <location>
        <begin position="11"/>
        <end position="101"/>
    </location>
</feature>
<feature type="domain" description="CLIP1 zinc knuckle" evidence="7">
    <location>
        <begin position="159"/>
        <end position="175"/>
    </location>
</feature>
<evidence type="ECO:0000256" key="4">
    <source>
        <dbReference type="ARBA" id="ARBA00023054"/>
    </source>
</evidence>
<dbReference type="Proteomes" id="UP000694941">
    <property type="component" value="Unplaced"/>
</dbReference>
<evidence type="ECO:0000256" key="5">
    <source>
        <dbReference type="ARBA" id="ARBA00023212"/>
    </source>
</evidence>
<dbReference type="RefSeq" id="XP_013790180.1">
    <property type="nucleotide sequence ID" value="XM_013934726.1"/>
</dbReference>